<sequence length="269" mass="28369">MTILVTGGTGNIGRKVVDHLLARGAGAVRALTVNPAKAALPDSLEVAVGSLRKPATLPAAFDGVEAMYLAPTPDTVEEVLRLAREAGVRRVVDLSGEHESWWGGVAKAVEASGLVWTHLSPGDFMENALSWAPQIIATDTVREPYPHGRSTPIAMDDIARVAATVLTTLGHEGESLPLSGPEILTRVDLADRIGAARGKPVRFETVTRDEAVAVLAPEMGDTAEWYVDTILAGSVDWPAEVQPTVERVTGAPATTFAQWALANAASFLP</sequence>
<dbReference type="Gene3D" id="3.40.50.720">
    <property type="entry name" value="NAD(P)-binding Rossmann-like Domain"/>
    <property type="match status" value="1"/>
</dbReference>
<dbReference type="PANTHER" id="PTHR43162">
    <property type="match status" value="1"/>
</dbReference>
<dbReference type="Pfam" id="PF13460">
    <property type="entry name" value="NAD_binding_10"/>
    <property type="match status" value="1"/>
</dbReference>
<proteinExistence type="predicted"/>
<dbReference type="InterPro" id="IPR036291">
    <property type="entry name" value="NAD(P)-bd_dom_sf"/>
</dbReference>
<accession>A0ABN1N6N6</accession>
<dbReference type="InterPro" id="IPR016040">
    <property type="entry name" value="NAD(P)-bd_dom"/>
</dbReference>
<keyword evidence="3" id="KW-1185">Reference proteome</keyword>
<dbReference type="PANTHER" id="PTHR43162:SF1">
    <property type="entry name" value="PRESTALK A DIFFERENTIATION PROTEIN A"/>
    <property type="match status" value="1"/>
</dbReference>
<reference evidence="2 3" key="1">
    <citation type="journal article" date="2019" name="Int. J. Syst. Evol. Microbiol.">
        <title>The Global Catalogue of Microorganisms (GCM) 10K type strain sequencing project: providing services to taxonomists for standard genome sequencing and annotation.</title>
        <authorList>
            <consortium name="The Broad Institute Genomics Platform"/>
            <consortium name="The Broad Institute Genome Sequencing Center for Infectious Disease"/>
            <person name="Wu L."/>
            <person name="Ma J."/>
        </authorList>
    </citation>
    <scope>NUCLEOTIDE SEQUENCE [LARGE SCALE GENOMIC DNA]</scope>
    <source>
        <strain evidence="2 3">JCM 11117</strain>
    </source>
</reference>
<organism evidence="2 3">
    <name type="scientific">Pseudonocardia zijingensis</name>
    <dbReference type="NCBI Taxonomy" id="153376"/>
    <lineage>
        <taxon>Bacteria</taxon>
        <taxon>Bacillati</taxon>
        <taxon>Actinomycetota</taxon>
        <taxon>Actinomycetes</taxon>
        <taxon>Pseudonocardiales</taxon>
        <taxon>Pseudonocardiaceae</taxon>
        <taxon>Pseudonocardia</taxon>
    </lineage>
</organism>
<dbReference type="Proteomes" id="UP001499967">
    <property type="component" value="Unassembled WGS sequence"/>
</dbReference>
<dbReference type="SUPFAM" id="SSF51735">
    <property type="entry name" value="NAD(P)-binding Rossmann-fold domains"/>
    <property type="match status" value="1"/>
</dbReference>
<dbReference type="Gene3D" id="3.90.25.10">
    <property type="entry name" value="UDP-galactose 4-epimerase, domain 1"/>
    <property type="match status" value="1"/>
</dbReference>
<evidence type="ECO:0000313" key="2">
    <source>
        <dbReference type="EMBL" id="GAA0895221.1"/>
    </source>
</evidence>
<protein>
    <submittedName>
        <fullName evidence="2">NmrA family NAD(P)-binding protein</fullName>
    </submittedName>
</protein>
<evidence type="ECO:0000259" key="1">
    <source>
        <dbReference type="Pfam" id="PF13460"/>
    </source>
</evidence>
<evidence type="ECO:0000313" key="3">
    <source>
        <dbReference type="Proteomes" id="UP001499967"/>
    </source>
</evidence>
<dbReference type="InterPro" id="IPR051604">
    <property type="entry name" value="Ergot_Alk_Oxidoreductase"/>
</dbReference>
<dbReference type="EMBL" id="BAAAHP010000154">
    <property type="protein sequence ID" value="GAA0895221.1"/>
    <property type="molecule type" value="Genomic_DNA"/>
</dbReference>
<name>A0ABN1N6N6_9PSEU</name>
<feature type="domain" description="NAD(P)-binding" evidence="1">
    <location>
        <begin position="7"/>
        <end position="167"/>
    </location>
</feature>
<gene>
    <name evidence="2" type="ORF">GCM10009559_50210</name>
</gene>
<dbReference type="RefSeq" id="WP_343944010.1">
    <property type="nucleotide sequence ID" value="NZ_BAAAHP010000154.1"/>
</dbReference>
<comment type="caution">
    <text evidence="2">The sequence shown here is derived from an EMBL/GenBank/DDBJ whole genome shotgun (WGS) entry which is preliminary data.</text>
</comment>